<feature type="transmembrane region" description="Helical" evidence="7">
    <location>
        <begin position="400"/>
        <end position="420"/>
    </location>
</feature>
<feature type="domain" description="Threonine/serine exporter-like N-terminal" evidence="8">
    <location>
        <begin position="59"/>
        <end position="302"/>
    </location>
</feature>
<organism evidence="10 11">
    <name type="scientific">Pseudonocardia eucalypti</name>
    <dbReference type="NCBI Taxonomy" id="648755"/>
    <lineage>
        <taxon>Bacteria</taxon>
        <taxon>Bacillati</taxon>
        <taxon>Actinomycetota</taxon>
        <taxon>Actinomycetes</taxon>
        <taxon>Pseudonocardiales</taxon>
        <taxon>Pseudonocardiaceae</taxon>
        <taxon>Pseudonocardia</taxon>
    </lineage>
</organism>
<dbReference type="InterPro" id="IPR024528">
    <property type="entry name" value="ThrE_2"/>
</dbReference>
<keyword evidence="2" id="KW-1003">Cell membrane</keyword>
<protein>
    <submittedName>
        <fullName evidence="10">Threonine/serine exporter family protein</fullName>
    </submittedName>
</protein>
<feature type="transmembrane region" description="Helical" evidence="7">
    <location>
        <begin position="432"/>
        <end position="456"/>
    </location>
</feature>
<comment type="subcellular location">
    <subcellularLocation>
        <location evidence="1">Cell membrane</location>
        <topology evidence="1">Multi-pass membrane protein</topology>
    </subcellularLocation>
</comment>
<feature type="transmembrane region" description="Helical" evidence="7">
    <location>
        <begin position="244"/>
        <end position="265"/>
    </location>
</feature>
<evidence type="ECO:0000256" key="5">
    <source>
        <dbReference type="ARBA" id="ARBA00023136"/>
    </source>
</evidence>
<comment type="caution">
    <text evidence="10">The sequence shown here is derived from an EMBL/GenBank/DDBJ whole genome shotgun (WGS) entry which is preliminary data.</text>
</comment>
<evidence type="ECO:0000259" key="8">
    <source>
        <dbReference type="Pfam" id="PF06738"/>
    </source>
</evidence>
<sequence length="476" mass="49834">MNKFGQRLRGVLRTEQQGGRHLWHVWQGNHHEDSGKFSANEPEAGPSVPDDTRVLRVLDLAMRVGEVLLSSGEGVAETTRIMLRVADAGGLPTCEVDITFTSITMCCHRGMMAAPVTTMRLVRYRSLDLTRLREVSRLVDRIEEGRIELAAATTELDRITTAPHPYPRWLATLAWAGMAGSVAALLGAGWVAALVAFAATGLIDRIGRVLNRYGLPIFFQQVSGALLATGVTAALIYFRLLPAGTLPSLVVAAALTVLLSGLSVVGSVRDAIDGFFLTAMGRSGEIVMYSAGLLAGVVIALKGALVFGVELAVAGPLPSTSASMVARGLAAAATAGLFALAGYSPVRYLPAAAGTGLIGWVIYTLLYSATVGPVVATGIAAIALGLVSGLLHRWTGVPHLVITLAAICPLLPGLTAYRGFYQLAVTGVADGLVTVLVALAVGLALAGGVALGEWFIERVWPVRSIEITAPMVPSEQ</sequence>
<feature type="transmembrane region" description="Helical" evidence="7">
    <location>
        <begin position="173"/>
        <end position="203"/>
    </location>
</feature>
<keyword evidence="3 7" id="KW-0812">Transmembrane</keyword>
<keyword evidence="5 7" id="KW-0472">Membrane</keyword>
<dbReference type="RefSeq" id="WP_185063557.1">
    <property type="nucleotide sequence ID" value="NZ_BAABJP010000043.1"/>
</dbReference>
<dbReference type="InterPro" id="IPR050539">
    <property type="entry name" value="ThrE_Dicarb/AminoAcid_Exp"/>
</dbReference>
<reference evidence="11" key="1">
    <citation type="journal article" date="2019" name="Int. J. Syst. Evol. Microbiol.">
        <title>The Global Catalogue of Microorganisms (GCM) 10K type strain sequencing project: providing services to taxonomists for standard genome sequencing and annotation.</title>
        <authorList>
            <consortium name="The Broad Institute Genomics Platform"/>
            <consortium name="The Broad Institute Genome Sequencing Center for Infectious Disease"/>
            <person name="Wu L."/>
            <person name="Ma J."/>
        </authorList>
    </citation>
    <scope>NUCLEOTIDE SEQUENCE [LARGE SCALE GENOMIC DNA]</scope>
    <source>
        <strain evidence="11">JCM 18303</strain>
    </source>
</reference>
<gene>
    <name evidence="10" type="ORF">GCM10023321_66820</name>
</gene>
<comment type="similarity">
    <text evidence="6">Belongs to the ThrE exporter (TC 2.A.79) family.</text>
</comment>
<dbReference type="EMBL" id="BAABJP010000043">
    <property type="protein sequence ID" value="GAA5170148.1"/>
    <property type="molecule type" value="Genomic_DNA"/>
</dbReference>
<evidence type="ECO:0000256" key="4">
    <source>
        <dbReference type="ARBA" id="ARBA00022989"/>
    </source>
</evidence>
<feature type="transmembrane region" description="Helical" evidence="7">
    <location>
        <begin position="286"/>
        <end position="309"/>
    </location>
</feature>
<keyword evidence="4 7" id="KW-1133">Transmembrane helix</keyword>
<evidence type="ECO:0000256" key="7">
    <source>
        <dbReference type="SAM" id="Phobius"/>
    </source>
</evidence>
<dbReference type="Proteomes" id="UP001428817">
    <property type="component" value="Unassembled WGS sequence"/>
</dbReference>
<dbReference type="Pfam" id="PF06738">
    <property type="entry name" value="ThrE"/>
    <property type="match status" value="1"/>
</dbReference>
<dbReference type="PANTHER" id="PTHR34390:SF2">
    <property type="entry name" value="SUCCINATE TRANSPORTER SUBUNIT YJJP-RELATED"/>
    <property type="match status" value="1"/>
</dbReference>
<dbReference type="PANTHER" id="PTHR34390">
    <property type="entry name" value="UPF0442 PROTEIN YJJB-RELATED"/>
    <property type="match status" value="1"/>
</dbReference>
<feature type="transmembrane region" description="Helical" evidence="7">
    <location>
        <begin position="215"/>
        <end position="238"/>
    </location>
</feature>
<dbReference type="Pfam" id="PF12821">
    <property type="entry name" value="ThrE_2"/>
    <property type="match status" value="1"/>
</dbReference>
<accession>A0ABP9R247</accession>
<evidence type="ECO:0000313" key="11">
    <source>
        <dbReference type="Proteomes" id="UP001428817"/>
    </source>
</evidence>
<evidence type="ECO:0000313" key="10">
    <source>
        <dbReference type="EMBL" id="GAA5170148.1"/>
    </source>
</evidence>
<evidence type="ECO:0000256" key="2">
    <source>
        <dbReference type="ARBA" id="ARBA00022475"/>
    </source>
</evidence>
<keyword evidence="11" id="KW-1185">Reference proteome</keyword>
<evidence type="ECO:0000259" key="9">
    <source>
        <dbReference type="Pfam" id="PF12821"/>
    </source>
</evidence>
<dbReference type="InterPro" id="IPR010619">
    <property type="entry name" value="ThrE-like_N"/>
</dbReference>
<evidence type="ECO:0000256" key="1">
    <source>
        <dbReference type="ARBA" id="ARBA00004651"/>
    </source>
</evidence>
<proteinExistence type="inferred from homology"/>
<feature type="domain" description="Threonine/Serine exporter ThrE" evidence="9">
    <location>
        <begin position="333"/>
        <end position="452"/>
    </location>
</feature>
<evidence type="ECO:0000256" key="6">
    <source>
        <dbReference type="ARBA" id="ARBA00034125"/>
    </source>
</evidence>
<evidence type="ECO:0000256" key="3">
    <source>
        <dbReference type="ARBA" id="ARBA00022692"/>
    </source>
</evidence>
<feature type="transmembrane region" description="Helical" evidence="7">
    <location>
        <begin position="321"/>
        <end position="341"/>
    </location>
</feature>
<name>A0ABP9R247_9PSEU</name>